<organism evidence="2 3">
    <name type="scientific">Paenimyroides ceti</name>
    <dbReference type="NCBI Taxonomy" id="395087"/>
    <lineage>
        <taxon>Bacteria</taxon>
        <taxon>Pseudomonadati</taxon>
        <taxon>Bacteroidota</taxon>
        <taxon>Flavobacteriia</taxon>
        <taxon>Flavobacteriales</taxon>
        <taxon>Flavobacteriaceae</taxon>
        <taxon>Paenimyroides</taxon>
    </lineage>
</organism>
<dbReference type="EMBL" id="JAUFQU010000001">
    <property type="protein sequence ID" value="MDN3707811.1"/>
    <property type="molecule type" value="Genomic_DNA"/>
</dbReference>
<reference evidence="2" key="3">
    <citation type="submission" date="2023-06" db="EMBL/GenBank/DDBJ databases">
        <authorList>
            <person name="Lucena T."/>
            <person name="Sun Q."/>
        </authorList>
    </citation>
    <scope>NUCLEOTIDE SEQUENCE</scope>
    <source>
        <strain evidence="2">CECT 7184</strain>
    </source>
</reference>
<evidence type="ECO:0000313" key="3">
    <source>
        <dbReference type="Proteomes" id="UP001242368"/>
    </source>
</evidence>
<reference evidence="2" key="1">
    <citation type="journal article" date="2014" name="Int. J. Syst. Evol. Microbiol.">
        <title>Complete genome of a new Firmicutes species belonging to the dominant human colonic microbiota ('Ruminococcus bicirculans') reveals two chromosomes and a selective capacity to utilize plant glucans.</title>
        <authorList>
            <consortium name="NISC Comparative Sequencing Program"/>
            <person name="Wegmann U."/>
            <person name="Louis P."/>
            <person name="Goesmann A."/>
            <person name="Henrissat B."/>
            <person name="Duncan S.H."/>
            <person name="Flint H.J."/>
        </authorList>
    </citation>
    <scope>NUCLEOTIDE SEQUENCE</scope>
    <source>
        <strain evidence="2">CECT 7184</strain>
    </source>
</reference>
<reference evidence="3" key="2">
    <citation type="journal article" date="2019" name="Int. J. Syst. Evol. Microbiol.">
        <title>The Global Catalogue of Microorganisms (GCM) 10K type strain sequencing project: providing services to taxonomists for standard genome sequencing and annotation.</title>
        <authorList>
            <consortium name="The Broad Institute Genomics Platform"/>
            <consortium name="The Broad Institute Genome Sequencing Center for Infectious Disease"/>
            <person name="Wu L."/>
            <person name="Ma J."/>
        </authorList>
    </citation>
    <scope>NUCLEOTIDE SEQUENCE [LARGE SCALE GENOMIC DNA]</scope>
    <source>
        <strain evidence="3">CECT 7184</strain>
    </source>
</reference>
<dbReference type="RefSeq" id="WP_290363764.1">
    <property type="nucleotide sequence ID" value="NZ_JAUFQU010000001.1"/>
</dbReference>
<dbReference type="Proteomes" id="UP001242368">
    <property type="component" value="Unassembled WGS sequence"/>
</dbReference>
<proteinExistence type="predicted"/>
<evidence type="ECO:0000313" key="2">
    <source>
        <dbReference type="EMBL" id="MDN3709044.1"/>
    </source>
</evidence>
<comment type="caution">
    <text evidence="2">The sequence shown here is derived from an EMBL/GenBank/DDBJ whole genome shotgun (WGS) entry which is preliminary data.</text>
</comment>
<gene>
    <name evidence="1" type="ORF">QW060_11880</name>
    <name evidence="2" type="ORF">QW060_18460</name>
</gene>
<protein>
    <submittedName>
        <fullName evidence="2">Uncharacterized protein</fullName>
    </submittedName>
</protein>
<evidence type="ECO:0000313" key="1">
    <source>
        <dbReference type="EMBL" id="MDN3707811.1"/>
    </source>
</evidence>
<dbReference type="EMBL" id="JAUFQU010000013">
    <property type="protein sequence ID" value="MDN3709044.1"/>
    <property type="molecule type" value="Genomic_DNA"/>
</dbReference>
<accession>A0ABT8D1B4</accession>
<name>A0ABT8D1B4_9FLAO</name>
<sequence length="46" mass="5533">MAVYSIDSHHFLYTSLFSFNAFLQYIHRIPYCKTAKEIHYGHKKLL</sequence>
<keyword evidence="3" id="KW-1185">Reference proteome</keyword>